<evidence type="ECO:0000313" key="3">
    <source>
        <dbReference type="Proteomes" id="UP000315115"/>
    </source>
</evidence>
<dbReference type="EMBL" id="AP019800">
    <property type="protein sequence ID" value="BBL92309.1"/>
    <property type="molecule type" value="Genomic_DNA"/>
</dbReference>
<organism evidence="2 3">
    <name type="scientific">Vibrio rotiferianus</name>
    <dbReference type="NCBI Taxonomy" id="190895"/>
    <lineage>
        <taxon>Bacteria</taxon>
        <taxon>Pseudomonadati</taxon>
        <taxon>Pseudomonadota</taxon>
        <taxon>Gammaproteobacteria</taxon>
        <taxon>Vibrionales</taxon>
        <taxon>Vibrionaceae</taxon>
        <taxon>Vibrio</taxon>
    </lineage>
</organism>
<name>A0A510IF18_9VIBR</name>
<proteinExistence type="predicted"/>
<geneLocation type="plasmid" evidence="3">
    <name>pam7 dna</name>
</geneLocation>
<feature type="transmembrane region" description="Helical" evidence="1">
    <location>
        <begin position="54"/>
        <end position="73"/>
    </location>
</feature>
<sequence>MFDYLIVYLYFIRKIKKIDSFLLTNDYFLNHIKNLGVAGYTSAFVYMIDKGFDVTFIVLLLSGVIISIVAHILNKRIK</sequence>
<keyword evidence="1" id="KW-0472">Membrane</keyword>
<dbReference type="AlphaFoldDB" id="A0A510IF18"/>
<reference evidence="3" key="1">
    <citation type="submission" date="2019-07" db="EMBL/GenBank/DDBJ databases">
        <title>Complete Genome Sequences of Vibrion rotiferianus strain AM7.</title>
        <authorList>
            <person name="Miyazaki K."/>
            <person name="Wiseschart A."/>
            <person name="Pootanakit K."/>
            <person name="Ishimori K."/>
            <person name="Kitahara K."/>
        </authorList>
    </citation>
    <scope>NUCLEOTIDE SEQUENCE [LARGE SCALE GENOMIC DNA]</scope>
    <source>
        <strain evidence="3">AM7</strain>
        <plasmid evidence="3">pam7 dna</plasmid>
    </source>
</reference>
<keyword evidence="1" id="KW-1133">Transmembrane helix</keyword>
<protein>
    <submittedName>
        <fullName evidence="2">Uncharacterized protein</fullName>
    </submittedName>
</protein>
<dbReference type="Proteomes" id="UP000315115">
    <property type="component" value="Plasmid pAM7"/>
</dbReference>
<gene>
    <name evidence="2" type="ORF">VroAM7_49620</name>
</gene>
<accession>A0A510IF18</accession>
<keyword evidence="2" id="KW-0614">Plasmid</keyword>
<evidence type="ECO:0000313" key="2">
    <source>
        <dbReference type="EMBL" id="BBL92309.1"/>
    </source>
</evidence>
<keyword evidence="1" id="KW-0812">Transmembrane</keyword>
<evidence type="ECO:0000256" key="1">
    <source>
        <dbReference type="SAM" id="Phobius"/>
    </source>
</evidence>